<comment type="subcellular location">
    <subcellularLocation>
        <location evidence="1">Cell membrane</location>
        <topology evidence="1">Multi-pass membrane protein</topology>
    </subcellularLocation>
</comment>
<dbReference type="InterPro" id="IPR028362">
    <property type="entry name" value="AlgI"/>
</dbReference>
<evidence type="ECO:0000256" key="8">
    <source>
        <dbReference type="SAM" id="Phobius"/>
    </source>
</evidence>
<sequence length="473" mass="54811">MLFSSPVFLFAFLPLVILLYLIIPKRVKNFFLLLVSVLFYTWGEKELVILILLSAIVDYCCGLIINSGKRKVGLFISVFFNLGILIYFKYSNFVFSNLCDLLSVFNVSIENSTRFANVVLPLGISFYTFQTMSYTIDVYRGTIKANKNFIDFATYVTLFPQLIAGPIVRYSEIQHELKNRKVTVDSFSKGVERFIIGLAKKMIIANNCAYLADAIFNLPDGEMSAITAWLGVIAYSFQIYYDFSGYSDMAIGIGKMLGFNFPENFNFPYISKTVQEFWRRWHMTLSNWFKDYVYISLGGNRKGNNRTYFNLMIVFFVTGLWHGASWTFIVWGLFHGLFIIIERIGLKKVLVKNRIVSHFYLLLIVTISWVFFRSENLSYAFNYLASMFSFNSSINLDFITYYLNKEVAIALILALVFSMPIYKFIKARLLHSQLHQLNKSLLLLRPVGLTVLFIICCMYIASDSYNPFIYFRF</sequence>
<reference evidence="9 10" key="1">
    <citation type="submission" date="2019-03" db="EMBL/GenBank/DDBJ databases">
        <title>Genomic Encyclopedia of Type Strains, Phase III (KMG-III): the genomes of soil and plant-associated and newly described type strains.</title>
        <authorList>
            <person name="Whitman W."/>
        </authorList>
    </citation>
    <scope>NUCLEOTIDE SEQUENCE [LARGE SCALE GENOMIC DNA]</scope>
    <source>
        <strain evidence="9 10">CGMCC 1.10957</strain>
    </source>
</reference>
<proteinExistence type="inferred from homology"/>
<dbReference type="PANTHER" id="PTHR13285">
    <property type="entry name" value="ACYLTRANSFERASE"/>
    <property type="match status" value="1"/>
</dbReference>
<comment type="caution">
    <text evidence="9">The sequence shown here is derived from an EMBL/GenBank/DDBJ whole genome shotgun (WGS) entry which is preliminary data.</text>
</comment>
<dbReference type="PANTHER" id="PTHR13285:SF18">
    <property type="entry name" value="PROTEIN-CYSTEINE N-PALMITOYLTRANSFERASE RASP"/>
    <property type="match status" value="1"/>
</dbReference>
<dbReference type="InterPro" id="IPR024194">
    <property type="entry name" value="Ac/AlaTfrase_AlgI/DltB"/>
</dbReference>
<feature type="transmembrane region" description="Helical" evidence="8">
    <location>
        <begin position="399"/>
        <end position="422"/>
    </location>
</feature>
<evidence type="ECO:0000313" key="9">
    <source>
        <dbReference type="EMBL" id="TDY13730.1"/>
    </source>
</evidence>
<accession>A0ABY2G7G1</accession>
<evidence type="ECO:0000256" key="1">
    <source>
        <dbReference type="ARBA" id="ARBA00004651"/>
    </source>
</evidence>
<keyword evidence="7" id="KW-0808">Transferase</keyword>
<evidence type="ECO:0000256" key="2">
    <source>
        <dbReference type="ARBA" id="ARBA00010323"/>
    </source>
</evidence>
<evidence type="ECO:0000313" key="10">
    <source>
        <dbReference type="Proteomes" id="UP000294930"/>
    </source>
</evidence>
<keyword evidence="3 7" id="KW-1003">Cell membrane</keyword>
<dbReference type="EMBL" id="SOQZ01000001">
    <property type="protein sequence ID" value="TDY13730.1"/>
    <property type="molecule type" value="Genomic_DNA"/>
</dbReference>
<organism evidence="9 10">
    <name type="scientific">Meridianimaribacter flavus</name>
    <dbReference type="NCBI Taxonomy" id="571115"/>
    <lineage>
        <taxon>Bacteria</taxon>
        <taxon>Pseudomonadati</taxon>
        <taxon>Bacteroidota</taxon>
        <taxon>Flavobacteriia</taxon>
        <taxon>Flavobacteriales</taxon>
        <taxon>Flavobacteriaceae</taxon>
        <taxon>Meridianimaribacter</taxon>
    </lineage>
</organism>
<feature type="transmembrane region" description="Helical" evidence="8">
    <location>
        <begin position="7"/>
        <end position="27"/>
    </location>
</feature>
<feature type="transmembrane region" description="Helical" evidence="8">
    <location>
        <begin position="72"/>
        <end position="90"/>
    </location>
</feature>
<dbReference type="PIRSF" id="PIRSF500217">
    <property type="entry name" value="AlgI"/>
    <property type="match status" value="1"/>
</dbReference>
<evidence type="ECO:0000256" key="6">
    <source>
        <dbReference type="ARBA" id="ARBA00023136"/>
    </source>
</evidence>
<feature type="transmembrane region" description="Helical" evidence="8">
    <location>
        <begin position="442"/>
        <end position="461"/>
    </location>
</feature>
<gene>
    <name evidence="9" type="ORF">A8975_0325</name>
</gene>
<keyword evidence="7" id="KW-0012">Acyltransferase</keyword>
<keyword evidence="6 7" id="KW-0472">Membrane</keyword>
<comment type="similarity">
    <text evidence="2 7">Belongs to the membrane-bound acyltransferase family.</text>
</comment>
<dbReference type="InterPro" id="IPR004299">
    <property type="entry name" value="MBOAT_fam"/>
</dbReference>
<dbReference type="Pfam" id="PF03062">
    <property type="entry name" value="MBOAT"/>
    <property type="match status" value="1"/>
</dbReference>
<evidence type="ECO:0000256" key="5">
    <source>
        <dbReference type="ARBA" id="ARBA00022989"/>
    </source>
</evidence>
<keyword evidence="10" id="KW-1185">Reference proteome</keyword>
<evidence type="ECO:0000256" key="7">
    <source>
        <dbReference type="PIRNR" id="PIRNR016636"/>
    </source>
</evidence>
<name>A0ABY2G7G1_9FLAO</name>
<feature type="transmembrane region" description="Helical" evidence="8">
    <location>
        <begin position="355"/>
        <end position="372"/>
    </location>
</feature>
<keyword evidence="5 8" id="KW-1133">Transmembrane helix</keyword>
<evidence type="ECO:0000256" key="4">
    <source>
        <dbReference type="ARBA" id="ARBA00022692"/>
    </source>
</evidence>
<dbReference type="PIRSF" id="PIRSF016636">
    <property type="entry name" value="AlgI_DltB"/>
    <property type="match status" value="1"/>
</dbReference>
<feature type="transmembrane region" description="Helical" evidence="8">
    <location>
        <begin position="308"/>
        <end position="334"/>
    </location>
</feature>
<protein>
    <submittedName>
        <fullName evidence="9">Alginate O-acetyltransferase complex protein AlgI</fullName>
    </submittedName>
</protein>
<dbReference type="InterPro" id="IPR051085">
    <property type="entry name" value="MB_O-acyltransferase"/>
</dbReference>
<keyword evidence="4 8" id="KW-0812">Transmembrane</keyword>
<dbReference type="Proteomes" id="UP000294930">
    <property type="component" value="Unassembled WGS sequence"/>
</dbReference>
<evidence type="ECO:0000256" key="3">
    <source>
        <dbReference type="ARBA" id="ARBA00022475"/>
    </source>
</evidence>